<dbReference type="AlphaFoldDB" id="A0A6G1K4G8"/>
<dbReference type="Proteomes" id="UP000799428">
    <property type="component" value="Unassembled WGS sequence"/>
</dbReference>
<reference evidence="2" key="1">
    <citation type="journal article" date="2020" name="Stud. Mycol.">
        <title>101 Dothideomycetes genomes: a test case for predicting lifestyles and emergence of pathogens.</title>
        <authorList>
            <person name="Haridas S."/>
            <person name="Albert R."/>
            <person name="Binder M."/>
            <person name="Bloem J."/>
            <person name="Labutti K."/>
            <person name="Salamov A."/>
            <person name="Andreopoulos B."/>
            <person name="Baker S."/>
            <person name="Barry K."/>
            <person name="Bills G."/>
            <person name="Bluhm B."/>
            <person name="Cannon C."/>
            <person name="Castanera R."/>
            <person name="Culley D."/>
            <person name="Daum C."/>
            <person name="Ezra D."/>
            <person name="Gonzalez J."/>
            <person name="Henrissat B."/>
            <person name="Kuo A."/>
            <person name="Liang C."/>
            <person name="Lipzen A."/>
            <person name="Lutzoni F."/>
            <person name="Magnuson J."/>
            <person name="Mondo S."/>
            <person name="Nolan M."/>
            <person name="Ohm R."/>
            <person name="Pangilinan J."/>
            <person name="Park H.-J."/>
            <person name="Ramirez L."/>
            <person name="Alfaro M."/>
            <person name="Sun H."/>
            <person name="Tritt A."/>
            <person name="Yoshinaga Y."/>
            <person name="Zwiers L.-H."/>
            <person name="Turgeon B."/>
            <person name="Goodwin S."/>
            <person name="Spatafora J."/>
            <person name="Crous P."/>
            <person name="Grigoriev I."/>
        </authorList>
    </citation>
    <scope>NUCLEOTIDE SEQUENCE</scope>
    <source>
        <strain evidence="2">CBS 279.74</strain>
    </source>
</reference>
<dbReference type="EMBL" id="MU005774">
    <property type="protein sequence ID" value="KAF2707341.1"/>
    <property type="molecule type" value="Genomic_DNA"/>
</dbReference>
<feature type="region of interest" description="Disordered" evidence="1">
    <location>
        <begin position="147"/>
        <end position="177"/>
    </location>
</feature>
<organism evidence="2 3">
    <name type="scientific">Pleomassaria siparia CBS 279.74</name>
    <dbReference type="NCBI Taxonomy" id="1314801"/>
    <lineage>
        <taxon>Eukaryota</taxon>
        <taxon>Fungi</taxon>
        <taxon>Dikarya</taxon>
        <taxon>Ascomycota</taxon>
        <taxon>Pezizomycotina</taxon>
        <taxon>Dothideomycetes</taxon>
        <taxon>Pleosporomycetidae</taxon>
        <taxon>Pleosporales</taxon>
        <taxon>Pleomassariaceae</taxon>
        <taxon>Pleomassaria</taxon>
    </lineage>
</organism>
<feature type="compositionally biased region" description="Polar residues" evidence="1">
    <location>
        <begin position="148"/>
        <end position="172"/>
    </location>
</feature>
<protein>
    <submittedName>
        <fullName evidence="2">Uncharacterized protein</fullName>
    </submittedName>
</protein>
<dbReference type="OrthoDB" id="5397087at2759"/>
<evidence type="ECO:0000313" key="2">
    <source>
        <dbReference type="EMBL" id="KAF2707341.1"/>
    </source>
</evidence>
<feature type="region of interest" description="Disordered" evidence="1">
    <location>
        <begin position="1"/>
        <end position="34"/>
    </location>
</feature>
<proteinExistence type="predicted"/>
<keyword evidence="3" id="KW-1185">Reference proteome</keyword>
<feature type="compositionally biased region" description="Low complexity" evidence="1">
    <location>
        <begin position="241"/>
        <end position="252"/>
    </location>
</feature>
<sequence length="455" mass="50828">MPADRRTMPTSNKPVKTERTHEENQERDRSLEARIESARRASEIHKKRTGRGLRVTEQDVVNEEMYEEEDEDLPTQYQRLSAHLHTGSLQFNRKLHDYIATQHGVRNAFLQQYQNPPFPGYGPQVPYTYPQMQNSLVGQHMLPPHMFNPTTMVNNQSAPPTSPPAYQQSPQGYRQAPYSIPQRTNLHQRLASIPSPKHGFRLSEQQFAPADTPLGDQQRRMSLPSQPSDQSTYQAKDDTSRPPLSRSTTSKSAHQQSVSPQNDLGRASASPRSAHGTPPSHPHQENPPTSAFPFKSMDYTPSSQVLHMDPLSMSLPSESQQFMGNILDPNDPRTLIFMSGSEFLQHPFAKYTYNPNLASKVSRSDNSTTTNGTTTPAMTPIKLETNMDIASLSDPHSATSDGFVSSAMFSPPTFLDFPTNSDGSEFAHGNGEQGLQDDFDDNAFTNAFINPDAWT</sequence>
<feature type="region of interest" description="Disordered" evidence="1">
    <location>
        <begin position="210"/>
        <end position="298"/>
    </location>
</feature>
<evidence type="ECO:0000313" key="3">
    <source>
        <dbReference type="Proteomes" id="UP000799428"/>
    </source>
</evidence>
<feature type="compositionally biased region" description="Polar residues" evidence="1">
    <location>
        <begin position="223"/>
        <end position="234"/>
    </location>
</feature>
<feature type="compositionally biased region" description="Polar residues" evidence="1">
    <location>
        <begin position="253"/>
        <end position="262"/>
    </location>
</feature>
<evidence type="ECO:0000256" key="1">
    <source>
        <dbReference type="SAM" id="MobiDB-lite"/>
    </source>
</evidence>
<accession>A0A6G1K4G8</accession>
<gene>
    <name evidence="2" type="ORF">K504DRAFT_384019</name>
</gene>
<name>A0A6G1K4G8_9PLEO</name>
<feature type="compositionally biased region" description="Basic and acidic residues" evidence="1">
    <location>
        <begin position="15"/>
        <end position="34"/>
    </location>
</feature>